<name>A0ABY5NGS5_9MICO</name>
<dbReference type="InterPro" id="IPR007037">
    <property type="entry name" value="SIP_rossman_dom"/>
</dbReference>
<organism evidence="2 3">
    <name type="scientific">Microbacterium elymi</name>
    <dbReference type="NCBI Taxonomy" id="2909587"/>
    <lineage>
        <taxon>Bacteria</taxon>
        <taxon>Bacillati</taxon>
        <taxon>Actinomycetota</taxon>
        <taxon>Actinomycetes</taxon>
        <taxon>Micrococcales</taxon>
        <taxon>Microbacteriaceae</taxon>
        <taxon>Microbacterium</taxon>
    </lineage>
</organism>
<sequence length="61" mass="6836">MGVDASTYVFAAGEASALVPVRRHLRHTLHLPREQYSVSGYWRVGVQAWDHHAPIDPVDPD</sequence>
<dbReference type="EMBL" id="CP091139">
    <property type="protein sequence ID" value="UUT34408.1"/>
    <property type="molecule type" value="Genomic_DNA"/>
</dbReference>
<evidence type="ECO:0000259" key="1">
    <source>
        <dbReference type="Pfam" id="PF04954"/>
    </source>
</evidence>
<gene>
    <name evidence="2" type="ORF">L2X98_27760</name>
</gene>
<feature type="domain" description="SIP-like Rossmann fold" evidence="1">
    <location>
        <begin position="5"/>
        <end position="44"/>
    </location>
</feature>
<evidence type="ECO:0000313" key="3">
    <source>
        <dbReference type="Proteomes" id="UP001054811"/>
    </source>
</evidence>
<dbReference type="RefSeq" id="WP_259610929.1">
    <property type="nucleotide sequence ID" value="NZ_CP091139.2"/>
</dbReference>
<evidence type="ECO:0000313" key="2">
    <source>
        <dbReference type="EMBL" id="UUT34408.1"/>
    </source>
</evidence>
<dbReference type="Proteomes" id="UP001054811">
    <property type="component" value="Chromosome"/>
</dbReference>
<dbReference type="Gene3D" id="3.40.50.80">
    <property type="entry name" value="Nucleotide-binding domain of ferredoxin-NADP reductase (FNR) module"/>
    <property type="match status" value="1"/>
</dbReference>
<proteinExistence type="predicted"/>
<reference evidence="2" key="1">
    <citation type="submission" date="2022-01" db="EMBL/GenBank/DDBJ databases">
        <title>Microbacterium eymi and Microbacterium rhizovicinus sp. nov., isolated from the rhizospheric soil of Elymus tsukushiensis, a plant native to the Dokdo Islands, Republic of Korea.</title>
        <authorList>
            <person name="Hwang Y.J."/>
        </authorList>
    </citation>
    <scope>NUCLEOTIDE SEQUENCE</scope>
    <source>
        <strain evidence="2">KUDC0405</strain>
    </source>
</reference>
<dbReference type="InterPro" id="IPR039261">
    <property type="entry name" value="FNR_nucleotide-bd"/>
</dbReference>
<keyword evidence="3" id="KW-1185">Reference proteome</keyword>
<accession>A0ABY5NGS5</accession>
<protein>
    <submittedName>
        <fullName evidence="2">Siderophore-interacting protein</fullName>
    </submittedName>
</protein>
<dbReference type="Pfam" id="PF04954">
    <property type="entry name" value="SIP"/>
    <property type="match status" value="1"/>
</dbReference>